<dbReference type="Gene3D" id="3.30.420.10">
    <property type="entry name" value="Ribonuclease H-like superfamily/Ribonuclease H"/>
    <property type="match status" value="1"/>
</dbReference>
<feature type="non-terminal residue" evidence="2">
    <location>
        <position position="1"/>
    </location>
</feature>
<dbReference type="PANTHER" id="PTHR47515">
    <property type="entry name" value="LOW CALCIUM RESPONSE LOCUS PROTEIN T"/>
    <property type="match status" value="1"/>
</dbReference>
<dbReference type="Pfam" id="PF13683">
    <property type="entry name" value="rve_3"/>
    <property type="match status" value="1"/>
</dbReference>
<dbReference type="PANTHER" id="PTHR47515:SF1">
    <property type="entry name" value="BLR2054 PROTEIN"/>
    <property type="match status" value="1"/>
</dbReference>
<feature type="non-terminal residue" evidence="2">
    <location>
        <position position="81"/>
    </location>
</feature>
<reference evidence="2 3" key="1">
    <citation type="submission" date="2019-11" db="EMBL/GenBank/DDBJ databases">
        <authorList>
            <person name="Cho J.-C."/>
        </authorList>
    </citation>
    <scope>NUCLEOTIDE SEQUENCE [LARGE SCALE GENOMIC DNA]</scope>
    <source>
        <strain evidence="2 3">JH702</strain>
    </source>
</reference>
<dbReference type="PROSITE" id="PS50994">
    <property type="entry name" value="INTEGRASE"/>
    <property type="match status" value="1"/>
</dbReference>
<sequence>KTIRDWLERVGVKTLFIEPGSPWENGYNESFNGKFRDELLNREIFYSLKEVQILTERWRREYNTIRPHSSLGYRAPAPEVI</sequence>
<dbReference type="AlphaFoldDB" id="A0ABD4XUA3"/>
<dbReference type="InterPro" id="IPR001584">
    <property type="entry name" value="Integrase_cat-core"/>
</dbReference>
<dbReference type="InterPro" id="IPR036397">
    <property type="entry name" value="RNaseH_sf"/>
</dbReference>
<evidence type="ECO:0000313" key="3">
    <source>
        <dbReference type="Proteomes" id="UP001321249"/>
    </source>
</evidence>
<organism evidence="2 3">
    <name type="scientific">Candidatus Lucifugimonas marina</name>
    <dbReference type="NCBI Taxonomy" id="3038979"/>
    <lineage>
        <taxon>Bacteria</taxon>
        <taxon>Bacillati</taxon>
        <taxon>Chloroflexota</taxon>
        <taxon>Dehalococcoidia</taxon>
        <taxon>SAR202 cluster</taxon>
        <taxon>Candidatus Lucifugimonadales</taxon>
        <taxon>Candidatus Lucifugimonadaceae</taxon>
        <taxon>Candidatus Lucifugimonas</taxon>
    </lineage>
</organism>
<protein>
    <submittedName>
        <fullName evidence="2">Transposase</fullName>
    </submittedName>
</protein>
<evidence type="ECO:0000313" key="2">
    <source>
        <dbReference type="EMBL" id="MDG0868217.1"/>
    </source>
</evidence>
<comment type="caution">
    <text evidence="2">The sequence shown here is derived from an EMBL/GenBank/DDBJ whole genome shotgun (WGS) entry which is preliminary data.</text>
</comment>
<dbReference type="SUPFAM" id="SSF53098">
    <property type="entry name" value="Ribonuclease H-like"/>
    <property type="match status" value="1"/>
</dbReference>
<dbReference type="EMBL" id="WMBE01000032">
    <property type="protein sequence ID" value="MDG0868217.1"/>
    <property type="molecule type" value="Genomic_DNA"/>
</dbReference>
<dbReference type="Proteomes" id="UP001321249">
    <property type="component" value="Unassembled WGS sequence"/>
</dbReference>
<accession>A0ABD4XUA3</accession>
<name>A0ABD4XUA3_9CHLR</name>
<proteinExistence type="predicted"/>
<feature type="domain" description="Integrase catalytic" evidence="1">
    <location>
        <begin position="1"/>
        <end position="81"/>
    </location>
</feature>
<dbReference type="RefSeq" id="WP_342836053.1">
    <property type="nucleotide sequence ID" value="NZ_WMBE01000032.1"/>
</dbReference>
<evidence type="ECO:0000259" key="1">
    <source>
        <dbReference type="PROSITE" id="PS50994"/>
    </source>
</evidence>
<dbReference type="InterPro" id="IPR012337">
    <property type="entry name" value="RNaseH-like_sf"/>
</dbReference>
<gene>
    <name evidence="2" type="ORF">GKO46_14235</name>
</gene>